<proteinExistence type="predicted"/>
<reference evidence="1" key="1">
    <citation type="submission" date="2020-06" db="EMBL/GenBank/DDBJ databases">
        <authorList>
            <person name="Li T."/>
            <person name="Hu X."/>
            <person name="Zhang T."/>
            <person name="Song X."/>
            <person name="Zhang H."/>
            <person name="Dai N."/>
            <person name="Sheng W."/>
            <person name="Hou X."/>
            <person name="Wei L."/>
        </authorList>
    </citation>
    <scope>NUCLEOTIDE SEQUENCE</scope>
    <source>
        <strain evidence="1">KEN8</strain>
        <tissue evidence="1">Leaf</tissue>
    </source>
</reference>
<sequence length="90" mass="10303">MKITDLFAYSSDKPIRVQNLIERCLQLYMSQKEVVSTLLHQAKIEPGFTELDILESYSQISIPGNRSELLGTRISENNKTLGGWILYQRA</sequence>
<organism evidence="1">
    <name type="scientific">Sesamum calycinum</name>
    <dbReference type="NCBI Taxonomy" id="2727403"/>
    <lineage>
        <taxon>Eukaryota</taxon>
        <taxon>Viridiplantae</taxon>
        <taxon>Streptophyta</taxon>
        <taxon>Embryophyta</taxon>
        <taxon>Tracheophyta</taxon>
        <taxon>Spermatophyta</taxon>
        <taxon>Magnoliopsida</taxon>
        <taxon>eudicotyledons</taxon>
        <taxon>Gunneridae</taxon>
        <taxon>Pentapetalae</taxon>
        <taxon>asterids</taxon>
        <taxon>lamiids</taxon>
        <taxon>Lamiales</taxon>
        <taxon>Pedaliaceae</taxon>
        <taxon>Sesamum</taxon>
    </lineage>
</organism>
<evidence type="ECO:0000313" key="1">
    <source>
        <dbReference type="EMBL" id="KAL0383463.1"/>
    </source>
</evidence>
<dbReference type="AlphaFoldDB" id="A0AAW2RVK0"/>
<name>A0AAW2RVK0_9LAMI</name>
<dbReference type="PANTHER" id="PTHR31871">
    <property type="entry name" value="OS02G0137100 PROTEIN"/>
    <property type="match status" value="1"/>
</dbReference>
<comment type="caution">
    <text evidence="1">The sequence shown here is derived from an EMBL/GenBank/DDBJ whole genome shotgun (WGS) entry which is preliminary data.</text>
</comment>
<dbReference type="PANTHER" id="PTHR31871:SF1">
    <property type="entry name" value="HISTIDINE-TRNA LIGASE"/>
    <property type="match status" value="1"/>
</dbReference>
<accession>A0AAW2RVK0</accession>
<dbReference type="EMBL" id="JACGWM010000003">
    <property type="protein sequence ID" value="KAL0383463.1"/>
    <property type="molecule type" value="Genomic_DNA"/>
</dbReference>
<protein>
    <submittedName>
        <fullName evidence="1">Uncharacterized protein</fullName>
    </submittedName>
</protein>
<reference evidence="1" key="2">
    <citation type="journal article" date="2024" name="Plant">
        <title>Genomic evolution and insights into agronomic trait innovations of Sesamum species.</title>
        <authorList>
            <person name="Miao H."/>
            <person name="Wang L."/>
            <person name="Qu L."/>
            <person name="Liu H."/>
            <person name="Sun Y."/>
            <person name="Le M."/>
            <person name="Wang Q."/>
            <person name="Wei S."/>
            <person name="Zheng Y."/>
            <person name="Lin W."/>
            <person name="Duan Y."/>
            <person name="Cao H."/>
            <person name="Xiong S."/>
            <person name="Wang X."/>
            <person name="Wei L."/>
            <person name="Li C."/>
            <person name="Ma Q."/>
            <person name="Ju M."/>
            <person name="Zhao R."/>
            <person name="Li G."/>
            <person name="Mu C."/>
            <person name="Tian Q."/>
            <person name="Mei H."/>
            <person name="Zhang T."/>
            <person name="Gao T."/>
            <person name="Zhang H."/>
        </authorList>
    </citation>
    <scope>NUCLEOTIDE SEQUENCE</scope>
    <source>
        <strain evidence="1">KEN8</strain>
    </source>
</reference>
<dbReference type="Pfam" id="PF09713">
    <property type="entry name" value="A_thal_3526"/>
    <property type="match status" value="1"/>
</dbReference>
<dbReference type="NCBIfam" id="TIGR01589">
    <property type="entry name" value="A_thal_3526"/>
    <property type="match status" value="1"/>
</dbReference>
<dbReference type="InterPro" id="IPR006476">
    <property type="entry name" value="CHP01589_pln"/>
</dbReference>
<gene>
    <name evidence="1" type="ORF">Scaly_0633600</name>
</gene>